<dbReference type="GO" id="GO:0005739">
    <property type="term" value="C:mitochondrion"/>
    <property type="evidence" value="ECO:0007669"/>
    <property type="project" value="UniProtKB-ARBA"/>
</dbReference>
<feature type="domain" description="DUF155" evidence="2">
    <location>
        <begin position="103"/>
        <end position="269"/>
    </location>
</feature>
<sequence length="321" mass="36518">MLHARLGARRILPRLWSSTATPPPQPAVSILRLGARRILPRRWSSTAATTTQPPQPAVPVHARYLARTIDVSKFQEHFNMRTQTFERDSVMLTINTEERRGHVVVFNYGAVVFVNVPQQLRDWCLDAFAPFCNDTIPDGFQPVEDYKMNEGEQVEIGFDSVKLPQLDGHNLAVIATVLAQSVALDHYAAKTDAMLEAFTRLNSSVERTGVFSALEKRSLFRLVALNNTLFTDVIAKIGILERSNTAWKYLQYADVWEGLQDEFEIRDRFWKIEFKLNLIQQNSKFFLEVLATDKSNTLEWIIIALISIEIVVMGVEIARGI</sequence>
<dbReference type="EMBL" id="CAKKNE010000001">
    <property type="protein sequence ID" value="CAH0364127.1"/>
    <property type="molecule type" value="Genomic_DNA"/>
</dbReference>
<dbReference type="InterPro" id="IPR051624">
    <property type="entry name" value="RMD1/Sad1-interacting"/>
</dbReference>
<evidence type="ECO:0000313" key="4">
    <source>
        <dbReference type="Proteomes" id="UP000789595"/>
    </source>
</evidence>
<proteinExistence type="inferred from homology"/>
<dbReference type="PANTHER" id="PTHR16255">
    <property type="entry name" value="REQUIRED FOR MEIOTIC NUCLEAR DIVISION PROTEIN 1 HOMOLOG"/>
    <property type="match status" value="1"/>
</dbReference>
<organism evidence="3 4">
    <name type="scientific">Pelagomonas calceolata</name>
    <dbReference type="NCBI Taxonomy" id="35677"/>
    <lineage>
        <taxon>Eukaryota</taxon>
        <taxon>Sar</taxon>
        <taxon>Stramenopiles</taxon>
        <taxon>Ochrophyta</taxon>
        <taxon>Pelagophyceae</taxon>
        <taxon>Pelagomonadales</taxon>
        <taxon>Pelagomonadaceae</taxon>
        <taxon>Pelagomonas</taxon>
    </lineage>
</organism>
<protein>
    <recommendedName>
        <fullName evidence="2">DUF155 domain-containing protein</fullName>
    </recommendedName>
</protein>
<evidence type="ECO:0000313" key="3">
    <source>
        <dbReference type="EMBL" id="CAH0364127.1"/>
    </source>
</evidence>
<accession>A0A8J2SEJ6</accession>
<dbReference type="AlphaFoldDB" id="A0A8J2SEJ6"/>
<name>A0A8J2SEJ6_9STRA</name>
<dbReference type="Pfam" id="PF02582">
    <property type="entry name" value="DUF155"/>
    <property type="match status" value="1"/>
</dbReference>
<comment type="caution">
    <text evidence="3">The sequence shown here is derived from an EMBL/GenBank/DDBJ whole genome shotgun (WGS) entry which is preliminary data.</text>
</comment>
<evidence type="ECO:0000256" key="1">
    <source>
        <dbReference type="ARBA" id="ARBA00008306"/>
    </source>
</evidence>
<dbReference type="Proteomes" id="UP000789595">
    <property type="component" value="Unassembled WGS sequence"/>
</dbReference>
<reference evidence="3" key="1">
    <citation type="submission" date="2021-11" db="EMBL/GenBank/DDBJ databases">
        <authorList>
            <consortium name="Genoscope - CEA"/>
            <person name="William W."/>
        </authorList>
    </citation>
    <scope>NUCLEOTIDE SEQUENCE</scope>
</reference>
<dbReference type="PANTHER" id="PTHR16255:SF6">
    <property type="entry name" value="PROTEIN RETARDED ROOT GROWTH-LIKE"/>
    <property type="match status" value="1"/>
</dbReference>
<comment type="similarity">
    <text evidence="1">Belongs to the RMD1/sif2 family.</text>
</comment>
<gene>
    <name evidence="3" type="ORF">PECAL_1P04790</name>
</gene>
<dbReference type="InterPro" id="IPR003734">
    <property type="entry name" value="DUF155"/>
</dbReference>
<evidence type="ECO:0000259" key="2">
    <source>
        <dbReference type="Pfam" id="PF02582"/>
    </source>
</evidence>
<keyword evidence="4" id="KW-1185">Reference proteome</keyword>
<dbReference type="OrthoDB" id="18302at2759"/>